<keyword evidence="6" id="KW-1185">Reference proteome</keyword>
<dbReference type="EMBL" id="SNXZ01000001">
    <property type="protein sequence ID" value="TDQ04092.1"/>
    <property type="molecule type" value="Genomic_DNA"/>
</dbReference>
<evidence type="ECO:0000256" key="3">
    <source>
        <dbReference type="ARBA" id="ARBA00022842"/>
    </source>
</evidence>
<sequence length="151" mass="16319">MRPPLPRAVVAAGVLFFDDAGRVMLVHTTYKQPWEIPGGVVESERGESPVDAARREVAEELGLDITVGALLTIDSAADGVPGIAFVFDGGVLSAQQLAKIEFVDGELDGFRFCGPDEVRALLTPRLARRVLSTLAVRDEGWPLPRFLRHGV</sequence>
<comment type="caution">
    <text evidence="5">The sequence shown here is derived from an EMBL/GenBank/DDBJ whole genome shotgun (WGS) entry which is preliminary data.</text>
</comment>
<gene>
    <name evidence="5" type="ORF">EV186_10133</name>
</gene>
<dbReference type="Pfam" id="PF00293">
    <property type="entry name" value="NUDIX"/>
    <property type="match status" value="1"/>
</dbReference>
<evidence type="ECO:0000313" key="5">
    <source>
        <dbReference type="EMBL" id="TDQ04092.1"/>
    </source>
</evidence>
<evidence type="ECO:0000259" key="4">
    <source>
        <dbReference type="PROSITE" id="PS51462"/>
    </source>
</evidence>
<dbReference type="InterPro" id="IPR000086">
    <property type="entry name" value="NUDIX_hydrolase_dom"/>
</dbReference>
<dbReference type="SUPFAM" id="SSF55811">
    <property type="entry name" value="Nudix"/>
    <property type="match status" value="1"/>
</dbReference>
<dbReference type="AlphaFoldDB" id="A0A4R6SLC3"/>
<evidence type="ECO:0000256" key="1">
    <source>
        <dbReference type="ARBA" id="ARBA00001946"/>
    </source>
</evidence>
<organism evidence="5 6">
    <name type="scientific">Labedaea rhizosphaerae</name>
    <dbReference type="NCBI Taxonomy" id="598644"/>
    <lineage>
        <taxon>Bacteria</taxon>
        <taxon>Bacillati</taxon>
        <taxon>Actinomycetota</taxon>
        <taxon>Actinomycetes</taxon>
        <taxon>Pseudonocardiales</taxon>
        <taxon>Pseudonocardiaceae</taxon>
        <taxon>Labedaea</taxon>
    </lineage>
</organism>
<dbReference type="PROSITE" id="PS51462">
    <property type="entry name" value="NUDIX"/>
    <property type="match status" value="1"/>
</dbReference>
<feature type="domain" description="Nudix hydrolase" evidence="4">
    <location>
        <begin position="6"/>
        <end position="135"/>
    </location>
</feature>
<keyword evidence="2" id="KW-0378">Hydrolase</keyword>
<dbReference type="OrthoDB" id="4247482at2"/>
<dbReference type="GO" id="GO:0016787">
    <property type="term" value="F:hydrolase activity"/>
    <property type="evidence" value="ECO:0007669"/>
    <property type="project" value="UniProtKB-KW"/>
</dbReference>
<name>A0A4R6SLC3_LABRH</name>
<dbReference type="Gene3D" id="3.90.79.10">
    <property type="entry name" value="Nucleoside Triphosphate Pyrophosphohydrolase"/>
    <property type="match status" value="1"/>
</dbReference>
<dbReference type="Proteomes" id="UP000295444">
    <property type="component" value="Unassembled WGS sequence"/>
</dbReference>
<dbReference type="CDD" id="cd18876">
    <property type="entry name" value="NUDIX_Hydrolase"/>
    <property type="match status" value="1"/>
</dbReference>
<dbReference type="RefSeq" id="WP_133847064.1">
    <property type="nucleotide sequence ID" value="NZ_SNXZ01000001.1"/>
</dbReference>
<evidence type="ECO:0000313" key="6">
    <source>
        <dbReference type="Proteomes" id="UP000295444"/>
    </source>
</evidence>
<keyword evidence="3" id="KW-0460">Magnesium</keyword>
<reference evidence="5 6" key="1">
    <citation type="submission" date="2019-03" db="EMBL/GenBank/DDBJ databases">
        <title>Genomic Encyclopedia of Type Strains, Phase IV (KMG-IV): sequencing the most valuable type-strain genomes for metagenomic binning, comparative biology and taxonomic classification.</title>
        <authorList>
            <person name="Goeker M."/>
        </authorList>
    </citation>
    <scope>NUCLEOTIDE SEQUENCE [LARGE SCALE GENOMIC DNA]</scope>
    <source>
        <strain evidence="5 6">DSM 45361</strain>
    </source>
</reference>
<comment type="cofactor">
    <cofactor evidence="1">
        <name>Mg(2+)</name>
        <dbReference type="ChEBI" id="CHEBI:18420"/>
    </cofactor>
</comment>
<proteinExistence type="predicted"/>
<accession>A0A4R6SLC3</accession>
<dbReference type="PANTHER" id="PTHR43046:SF12">
    <property type="entry name" value="GDP-MANNOSE MANNOSYL HYDROLASE"/>
    <property type="match status" value="1"/>
</dbReference>
<protein>
    <submittedName>
        <fullName evidence="5">8-oxo-dGTP pyrophosphatase MutT (NUDIX family)</fullName>
    </submittedName>
</protein>
<evidence type="ECO:0000256" key="2">
    <source>
        <dbReference type="ARBA" id="ARBA00022801"/>
    </source>
</evidence>
<dbReference type="InterPro" id="IPR015797">
    <property type="entry name" value="NUDIX_hydrolase-like_dom_sf"/>
</dbReference>
<dbReference type="PANTHER" id="PTHR43046">
    <property type="entry name" value="GDP-MANNOSE MANNOSYL HYDROLASE"/>
    <property type="match status" value="1"/>
</dbReference>